<comment type="caution">
    <text evidence="1">The sequence shown here is derived from an EMBL/GenBank/DDBJ whole genome shotgun (WGS) entry which is preliminary data.</text>
</comment>
<dbReference type="Proteomes" id="UP000265520">
    <property type="component" value="Unassembled WGS sequence"/>
</dbReference>
<proteinExistence type="predicted"/>
<sequence>MAVQAMKRIWETCSDANCRSTKAIGLASAKLRIINRQIADIYEYHVDEVLYQDENSRSSSFEVEETDVGRLAAPD</sequence>
<protein>
    <submittedName>
        <fullName evidence="1">Putative Ty3-gypsy-like retroelement pol polyprotein</fullName>
    </submittedName>
</protein>
<name>A0A392T927_9FABA</name>
<dbReference type="EMBL" id="LXQA010515954">
    <property type="protein sequence ID" value="MCI56670.1"/>
    <property type="molecule type" value="Genomic_DNA"/>
</dbReference>
<keyword evidence="2" id="KW-1185">Reference proteome</keyword>
<reference evidence="1 2" key="1">
    <citation type="journal article" date="2018" name="Front. Plant Sci.">
        <title>Red Clover (Trifolium pratense) and Zigzag Clover (T. medium) - A Picture of Genomic Similarities and Differences.</title>
        <authorList>
            <person name="Dluhosova J."/>
            <person name="Istvanek J."/>
            <person name="Nedelnik J."/>
            <person name="Repkova J."/>
        </authorList>
    </citation>
    <scope>NUCLEOTIDE SEQUENCE [LARGE SCALE GENOMIC DNA]</scope>
    <source>
        <strain evidence="2">cv. 10/8</strain>
        <tissue evidence="1">Leaf</tissue>
    </source>
</reference>
<accession>A0A392T927</accession>
<organism evidence="1 2">
    <name type="scientific">Trifolium medium</name>
    <dbReference type="NCBI Taxonomy" id="97028"/>
    <lineage>
        <taxon>Eukaryota</taxon>
        <taxon>Viridiplantae</taxon>
        <taxon>Streptophyta</taxon>
        <taxon>Embryophyta</taxon>
        <taxon>Tracheophyta</taxon>
        <taxon>Spermatophyta</taxon>
        <taxon>Magnoliopsida</taxon>
        <taxon>eudicotyledons</taxon>
        <taxon>Gunneridae</taxon>
        <taxon>Pentapetalae</taxon>
        <taxon>rosids</taxon>
        <taxon>fabids</taxon>
        <taxon>Fabales</taxon>
        <taxon>Fabaceae</taxon>
        <taxon>Papilionoideae</taxon>
        <taxon>50 kb inversion clade</taxon>
        <taxon>NPAAA clade</taxon>
        <taxon>Hologalegina</taxon>
        <taxon>IRL clade</taxon>
        <taxon>Trifolieae</taxon>
        <taxon>Trifolium</taxon>
    </lineage>
</organism>
<dbReference type="AlphaFoldDB" id="A0A392T927"/>
<evidence type="ECO:0000313" key="1">
    <source>
        <dbReference type="EMBL" id="MCI56670.1"/>
    </source>
</evidence>
<evidence type="ECO:0000313" key="2">
    <source>
        <dbReference type="Proteomes" id="UP000265520"/>
    </source>
</evidence>